<dbReference type="PANTHER" id="PTHR30466:SF1">
    <property type="entry name" value="FMN REDUCTASE (NADH) RUTF"/>
    <property type="match status" value="1"/>
</dbReference>
<dbReference type="Gene3D" id="2.30.110.10">
    <property type="entry name" value="Electron Transport, Fmn-binding Protein, Chain A"/>
    <property type="match status" value="1"/>
</dbReference>
<dbReference type="InterPro" id="IPR012349">
    <property type="entry name" value="Split_barrel_FMN-bd"/>
</dbReference>
<comment type="caution">
    <text evidence="3">The sequence shown here is derived from an EMBL/GenBank/DDBJ whole genome shotgun (WGS) entry which is preliminary data.</text>
</comment>
<dbReference type="Pfam" id="PF21349">
    <property type="entry name" value="RUBY_RBDX"/>
    <property type="match status" value="1"/>
</dbReference>
<dbReference type="GO" id="GO:0005506">
    <property type="term" value="F:iron ion binding"/>
    <property type="evidence" value="ECO:0007669"/>
    <property type="project" value="InterPro"/>
</dbReference>
<dbReference type="Proteomes" id="UP000006044">
    <property type="component" value="Unassembled WGS sequence"/>
</dbReference>
<protein>
    <recommendedName>
        <fullName evidence="2">Rubredoxin-like domain-containing protein</fullName>
    </recommendedName>
</protein>
<dbReference type="GeneID" id="77849577"/>
<dbReference type="Pfam" id="PF01613">
    <property type="entry name" value="Flavin_Reduct"/>
    <property type="match status" value="1"/>
</dbReference>
<keyword evidence="1" id="KW-0560">Oxidoreductase</keyword>
<evidence type="ECO:0000313" key="4">
    <source>
        <dbReference type="Proteomes" id="UP000006044"/>
    </source>
</evidence>
<dbReference type="EMBL" id="ADLE01000016">
    <property type="protein sequence ID" value="EJZ62472.1"/>
    <property type="molecule type" value="Genomic_DNA"/>
</dbReference>
<dbReference type="SUPFAM" id="SSF50475">
    <property type="entry name" value="FMN-binding split barrel"/>
    <property type="match status" value="1"/>
</dbReference>
<name>K0WT40_9BACT</name>
<dbReference type="AlphaFoldDB" id="K0WT40"/>
<organism evidence="3 4">
    <name type="scientific">Barnesiella intestinihominis YIT 11860</name>
    <dbReference type="NCBI Taxonomy" id="742726"/>
    <lineage>
        <taxon>Bacteria</taxon>
        <taxon>Pseudomonadati</taxon>
        <taxon>Bacteroidota</taxon>
        <taxon>Bacteroidia</taxon>
        <taxon>Bacteroidales</taxon>
        <taxon>Barnesiellaceae</taxon>
        <taxon>Barnesiella</taxon>
    </lineage>
</organism>
<dbReference type="GO" id="GO:0010181">
    <property type="term" value="F:FMN binding"/>
    <property type="evidence" value="ECO:0007669"/>
    <property type="project" value="InterPro"/>
</dbReference>
<feature type="domain" description="Rubredoxin-like" evidence="2">
    <location>
        <begin position="179"/>
        <end position="214"/>
    </location>
</feature>
<dbReference type="STRING" id="742726.HMPREF9448_02386"/>
<dbReference type="InterPro" id="IPR002563">
    <property type="entry name" value="Flavin_Rdtase-like_dom"/>
</dbReference>
<dbReference type="HOGENOM" id="CLU_059021_4_1_10"/>
<dbReference type="SUPFAM" id="SSF57802">
    <property type="entry name" value="Rubredoxin-like"/>
    <property type="match status" value="1"/>
</dbReference>
<dbReference type="Gene3D" id="2.20.28.10">
    <property type="match status" value="1"/>
</dbReference>
<sequence>MDITALRNLTYGLYVVGTNDNGRPTGCIINTCFQVTSENPIVAISMNKNNYTHDIIVRHGKFSLAILAEESDTSLITTFGFQCGRDRNKYTNYDYEWQNDVPILSGIFSGHIICEVLHIADNETHDVIFARVLNTIPDNGTPMTYAYYHHVIKGKAPQNAPTYIKEENVSPEDPKPNSGKKYICEVCGYIHEGELPDDFKCPVCQAPRSCFKEI</sequence>
<dbReference type="PROSITE" id="PS50903">
    <property type="entry name" value="RUBREDOXIN_LIKE"/>
    <property type="match status" value="1"/>
</dbReference>
<dbReference type="PANTHER" id="PTHR30466">
    <property type="entry name" value="FLAVIN REDUCTASE"/>
    <property type="match status" value="1"/>
</dbReference>
<dbReference type="RefSeq" id="WP_008862773.1">
    <property type="nucleotide sequence ID" value="NZ_CAXSYG010000003.1"/>
</dbReference>
<proteinExistence type="predicted"/>
<dbReference type="InterPro" id="IPR050268">
    <property type="entry name" value="NADH-dep_flavin_reductase"/>
</dbReference>
<gene>
    <name evidence="3" type="ORF">HMPREF9448_02386</name>
</gene>
<evidence type="ECO:0000313" key="3">
    <source>
        <dbReference type="EMBL" id="EJZ62472.1"/>
    </source>
</evidence>
<dbReference type="eggNOG" id="COG1853">
    <property type="taxonomic scope" value="Bacteria"/>
</dbReference>
<dbReference type="GO" id="GO:0042602">
    <property type="term" value="F:riboflavin reductase (NADPH) activity"/>
    <property type="evidence" value="ECO:0007669"/>
    <property type="project" value="TreeGrafter"/>
</dbReference>
<dbReference type="SMART" id="SM00903">
    <property type="entry name" value="Flavin_Reduct"/>
    <property type="match status" value="1"/>
</dbReference>
<dbReference type="InterPro" id="IPR048574">
    <property type="entry name" value="RUBY_RBDX"/>
</dbReference>
<accession>K0WT40</accession>
<evidence type="ECO:0000256" key="1">
    <source>
        <dbReference type="ARBA" id="ARBA00023002"/>
    </source>
</evidence>
<dbReference type="OrthoDB" id="9794638at2"/>
<reference evidence="3 4" key="1">
    <citation type="submission" date="2012-08" db="EMBL/GenBank/DDBJ databases">
        <title>The Genome Sequence of Barnesiella intestinihominis YIT 11860.</title>
        <authorList>
            <consortium name="The Broad Institute Genome Sequencing Platform"/>
            <person name="Earl A."/>
            <person name="Ward D."/>
            <person name="Feldgarden M."/>
            <person name="Gevers D."/>
            <person name="Morotomi M."/>
            <person name="Walker B."/>
            <person name="Young S.K."/>
            <person name="Zeng Q."/>
            <person name="Gargeya S."/>
            <person name="Fitzgerald M."/>
            <person name="Haas B."/>
            <person name="Abouelleil A."/>
            <person name="Alvarado L."/>
            <person name="Arachchi H.M."/>
            <person name="Berlin A.M."/>
            <person name="Chapman S.B."/>
            <person name="Goldberg J."/>
            <person name="Griggs A."/>
            <person name="Gujja S."/>
            <person name="Hansen M."/>
            <person name="Howarth C."/>
            <person name="Imamovic A."/>
            <person name="Larimer J."/>
            <person name="McCowen C."/>
            <person name="Montmayeur A."/>
            <person name="Murphy C."/>
            <person name="Neiman D."/>
            <person name="Pearson M."/>
            <person name="Priest M."/>
            <person name="Roberts A."/>
            <person name="Saif S."/>
            <person name="Shea T."/>
            <person name="Sisk P."/>
            <person name="Sykes S."/>
            <person name="Wortman J."/>
            <person name="Nusbaum C."/>
            <person name="Birren B."/>
        </authorList>
    </citation>
    <scope>NUCLEOTIDE SEQUENCE [LARGE SCALE GENOMIC DNA]</scope>
    <source>
        <strain evidence="3 4">YIT 11860</strain>
    </source>
</reference>
<dbReference type="CDD" id="cd00729">
    <property type="entry name" value="rubredoxin_SM"/>
    <property type="match status" value="1"/>
</dbReference>
<keyword evidence="4" id="KW-1185">Reference proteome</keyword>
<dbReference type="InterPro" id="IPR024934">
    <property type="entry name" value="Rubredoxin-like_dom"/>
</dbReference>
<evidence type="ECO:0000259" key="2">
    <source>
        <dbReference type="PROSITE" id="PS50903"/>
    </source>
</evidence>